<proteinExistence type="predicted"/>
<organism evidence="2 3">
    <name type="scientific">Ophiophagus hannah</name>
    <name type="common">King cobra</name>
    <name type="synonym">Naja hannah</name>
    <dbReference type="NCBI Taxonomy" id="8665"/>
    <lineage>
        <taxon>Eukaryota</taxon>
        <taxon>Metazoa</taxon>
        <taxon>Chordata</taxon>
        <taxon>Craniata</taxon>
        <taxon>Vertebrata</taxon>
        <taxon>Euteleostomi</taxon>
        <taxon>Lepidosauria</taxon>
        <taxon>Squamata</taxon>
        <taxon>Bifurcata</taxon>
        <taxon>Unidentata</taxon>
        <taxon>Episquamata</taxon>
        <taxon>Toxicofera</taxon>
        <taxon>Serpentes</taxon>
        <taxon>Colubroidea</taxon>
        <taxon>Elapidae</taxon>
        <taxon>Elapinae</taxon>
        <taxon>Ophiophagus</taxon>
    </lineage>
</organism>
<sequence>SSKGTTSVLGTPLEGPGAARGGDLGFPCRCYDLHQLLDPRSVTADPLDHRLSWHLWEALRALNYTHLSEQCQGVLNASYAAQLEREGLWEWAVFRLQRTRQEGSGSSPCLATTIEPRVSVAEVVK</sequence>
<reference evidence="2 3" key="1">
    <citation type="journal article" date="2013" name="Proc. Natl. Acad. Sci. U.S.A.">
        <title>The king cobra genome reveals dynamic gene evolution and adaptation in the snake venom system.</title>
        <authorList>
            <person name="Vonk F.J."/>
            <person name="Casewell N.R."/>
            <person name="Henkel C.V."/>
            <person name="Heimberg A.M."/>
            <person name="Jansen H.J."/>
            <person name="McCleary R.J."/>
            <person name="Kerkkamp H.M."/>
            <person name="Vos R.A."/>
            <person name="Guerreiro I."/>
            <person name="Calvete J.J."/>
            <person name="Wuster W."/>
            <person name="Woods A.E."/>
            <person name="Logan J.M."/>
            <person name="Harrison R.A."/>
            <person name="Castoe T.A."/>
            <person name="de Koning A.P."/>
            <person name="Pollock D.D."/>
            <person name="Yandell M."/>
            <person name="Calderon D."/>
            <person name="Renjifo C."/>
            <person name="Currier R.B."/>
            <person name="Salgado D."/>
            <person name="Pla D."/>
            <person name="Sanz L."/>
            <person name="Hyder A.S."/>
            <person name="Ribeiro J.M."/>
            <person name="Arntzen J.W."/>
            <person name="van den Thillart G.E."/>
            <person name="Boetzer M."/>
            <person name="Pirovano W."/>
            <person name="Dirks R.P."/>
            <person name="Spaink H.P."/>
            <person name="Duboule D."/>
            <person name="McGlinn E."/>
            <person name="Kini R.M."/>
            <person name="Richardson M.K."/>
        </authorList>
    </citation>
    <scope>NUCLEOTIDE SEQUENCE</scope>
    <source>
        <tissue evidence="2">Blood</tissue>
    </source>
</reference>
<dbReference type="AlphaFoldDB" id="V8NA12"/>
<feature type="domain" description="Nuclear pore complex protein NUP96 C-terminal" evidence="1">
    <location>
        <begin position="30"/>
        <end position="98"/>
    </location>
</feature>
<protein>
    <submittedName>
        <fullName evidence="2">Nuclear pore complex protein Nup98-Nup96</fullName>
    </submittedName>
</protein>
<name>V8NA12_OPHHA</name>
<accession>V8NA12</accession>
<keyword evidence="3" id="KW-1185">Reference proteome</keyword>
<dbReference type="Pfam" id="PF12110">
    <property type="entry name" value="Nup96"/>
    <property type="match status" value="1"/>
</dbReference>
<gene>
    <name evidence="2" type="primary">NUP98</name>
    <name evidence="2" type="ORF">L345_15872</name>
</gene>
<evidence type="ECO:0000259" key="1">
    <source>
        <dbReference type="Pfam" id="PF12110"/>
    </source>
</evidence>
<feature type="non-terminal residue" evidence="2">
    <location>
        <position position="1"/>
    </location>
</feature>
<dbReference type="OrthoDB" id="3797628at2759"/>
<dbReference type="EMBL" id="AZIM01006792">
    <property type="protein sequence ID" value="ETE58407.1"/>
    <property type="molecule type" value="Genomic_DNA"/>
</dbReference>
<dbReference type="Proteomes" id="UP000018936">
    <property type="component" value="Unassembled WGS sequence"/>
</dbReference>
<evidence type="ECO:0000313" key="2">
    <source>
        <dbReference type="EMBL" id="ETE58407.1"/>
    </source>
</evidence>
<dbReference type="InterPro" id="IPR021967">
    <property type="entry name" value="Nup98_C"/>
</dbReference>
<feature type="non-terminal residue" evidence="2">
    <location>
        <position position="125"/>
    </location>
</feature>
<comment type="caution">
    <text evidence="2">The sequence shown here is derived from an EMBL/GenBank/DDBJ whole genome shotgun (WGS) entry which is preliminary data.</text>
</comment>
<evidence type="ECO:0000313" key="3">
    <source>
        <dbReference type="Proteomes" id="UP000018936"/>
    </source>
</evidence>